<evidence type="ECO:0000313" key="1">
    <source>
        <dbReference type="EMBL" id="ASO06497.1"/>
    </source>
</evidence>
<dbReference type="KEGG" id="aalg:AREALGSMS7_03066"/>
<dbReference type="EMBL" id="CP022515">
    <property type="protein sequence ID" value="ASO06497.1"/>
    <property type="molecule type" value="Genomic_DNA"/>
</dbReference>
<dbReference type="Proteomes" id="UP000204551">
    <property type="component" value="Chromosome"/>
</dbReference>
<proteinExistence type="predicted"/>
<evidence type="ECO:0000313" key="2">
    <source>
        <dbReference type="Proteomes" id="UP000204551"/>
    </source>
</evidence>
<organism evidence="1 2">
    <name type="scientific">Arenibacter algicola</name>
    <dbReference type="NCBI Taxonomy" id="616991"/>
    <lineage>
        <taxon>Bacteria</taxon>
        <taxon>Pseudomonadati</taxon>
        <taxon>Bacteroidota</taxon>
        <taxon>Flavobacteriia</taxon>
        <taxon>Flavobacteriales</taxon>
        <taxon>Flavobacteriaceae</taxon>
        <taxon>Arenibacter</taxon>
    </lineage>
</organism>
<name>A0A221UYR6_9FLAO</name>
<protein>
    <submittedName>
        <fullName evidence="1">Uncharacterized protein</fullName>
    </submittedName>
</protein>
<reference evidence="1 2" key="1">
    <citation type="submission" date="2017-07" db="EMBL/GenBank/DDBJ databases">
        <title>Genome Sequence of Arenibacter algicola Strain SMS7 Isolated from a culture of the Diatom Skeletonema marinoi.</title>
        <authorList>
            <person name="Topel M."/>
            <person name="Pinder M.I.M."/>
            <person name="Johansson O.N."/>
            <person name="Kourtchenko O."/>
            <person name="Godhe A."/>
            <person name="Clarke A.K."/>
        </authorList>
    </citation>
    <scope>NUCLEOTIDE SEQUENCE [LARGE SCALE GENOMIC DNA]</scope>
    <source>
        <strain evidence="1 2">SMS7</strain>
    </source>
</reference>
<sequence length="52" mass="6160">MFKIEKAFSRHFVIRKGGEQALLNLKKTTPLLLLIKKGERRVAFKKLKSHYF</sequence>
<dbReference type="AlphaFoldDB" id="A0A221UYR6"/>
<accession>A0A221UYR6</accession>
<gene>
    <name evidence="1" type="ORF">AREALGSMS7_03066</name>
</gene>